<dbReference type="Gene3D" id="3.30.565.10">
    <property type="entry name" value="Histidine kinase-like ATPase, C-terminal domain"/>
    <property type="match status" value="1"/>
</dbReference>
<dbReference type="InterPro" id="IPR036890">
    <property type="entry name" value="HATPase_C_sf"/>
</dbReference>
<comment type="catalytic activity">
    <reaction evidence="1">
        <text>ATP + protein L-histidine = ADP + protein N-phospho-L-histidine.</text>
        <dbReference type="EC" id="2.7.13.3"/>
    </reaction>
</comment>
<dbReference type="InterPro" id="IPR001279">
    <property type="entry name" value="Metallo-B-lactamas"/>
</dbReference>
<dbReference type="AlphaFoldDB" id="A0A5P8P468"/>
<dbReference type="InterPro" id="IPR036866">
    <property type="entry name" value="RibonucZ/Hydroxyglut_hydro"/>
</dbReference>
<dbReference type="InterPro" id="IPR036097">
    <property type="entry name" value="HisK_dim/P_sf"/>
</dbReference>
<dbReference type="PRINTS" id="PR00344">
    <property type="entry name" value="BCTRLSENSOR"/>
</dbReference>
<gene>
    <name evidence="5" type="ORF">FJR48_01730</name>
</gene>
<dbReference type="Pfam" id="PF02518">
    <property type="entry name" value="HATPase_c"/>
    <property type="match status" value="1"/>
</dbReference>
<feature type="domain" description="Histidine kinase" evidence="4">
    <location>
        <begin position="266"/>
        <end position="480"/>
    </location>
</feature>
<keyword evidence="5" id="KW-0378">Hydrolase</keyword>
<dbReference type="Gene3D" id="3.60.15.10">
    <property type="entry name" value="Ribonuclease Z/Hydroxyacylglutathione hydrolase-like"/>
    <property type="match status" value="1"/>
</dbReference>
<evidence type="ECO:0000256" key="1">
    <source>
        <dbReference type="ARBA" id="ARBA00000085"/>
    </source>
</evidence>
<organism evidence="5 6">
    <name type="scientific">Sulfurimonas lithotrophica</name>
    <dbReference type="NCBI Taxonomy" id="2590022"/>
    <lineage>
        <taxon>Bacteria</taxon>
        <taxon>Pseudomonadati</taxon>
        <taxon>Campylobacterota</taxon>
        <taxon>Epsilonproteobacteria</taxon>
        <taxon>Campylobacterales</taxon>
        <taxon>Sulfurimonadaceae</taxon>
        <taxon>Sulfurimonas</taxon>
    </lineage>
</organism>
<dbReference type="SMART" id="SM00849">
    <property type="entry name" value="Lactamase_B"/>
    <property type="match status" value="1"/>
</dbReference>
<evidence type="ECO:0000259" key="4">
    <source>
        <dbReference type="PROSITE" id="PS50109"/>
    </source>
</evidence>
<dbReference type="EC" id="2.7.13.3" evidence="2"/>
<keyword evidence="3" id="KW-0597">Phosphoprotein</keyword>
<dbReference type="GO" id="GO:0000155">
    <property type="term" value="F:phosphorelay sensor kinase activity"/>
    <property type="evidence" value="ECO:0007669"/>
    <property type="project" value="InterPro"/>
</dbReference>
<evidence type="ECO:0000313" key="5">
    <source>
        <dbReference type="EMBL" id="QFR50401.1"/>
    </source>
</evidence>
<dbReference type="SUPFAM" id="SSF47384">
    <property type="entry name" value="Homodimeric domain of signal transducing histidine kinase"/>
    <property type="match status" value="1"/>
</dbReference>
<dbReference type="InterPro" id="IPR005467">
    <property type="entry name" value="His_kinase_dom"/>
</dbReference>
<dbReference type="CDD" id="cd00082">
    <property type="entry name" value="HisKA"/>
    <property type="match status" value="1"/>
</dbReference>
<dbReference type="CDD" id="cd07709">
    <property type="entry name" value="flavodiiron_proteins_MBL-fold"/>
    <property type="match status" value="1"/>
</dbReference>
<accession>A0A5P8P468</accession>
<dbReference type="Proteomes" id="UP000326944">
    <property type="component" value="Chromosome"/>
</dbReference>
<protein>
    <recommendedName>
        <fullName evidence="2">histidine kinase</fullName>
        <ecNumber evidence="2">2.7.13.3</ecNumber>
    </recommendedName>
</protein>
<dbReference type="SMART" id="SM00388">
    <property type="entry name" value="HisKA"/>
    <property type="match status" value="1"/>
</dbReference>
<dbReference type="Pfam" id="PF19583">
    <property type="entry name" value="ODP"/>
    <property type="match status" value="1"/>
</dbReference>
<evidence type="ECO:0000256" key="3">
    <source>
        <dbReference type="ARBA" id="ARBA00022553"/>
    </source>
</evidence>
<dbReference type="PANTHER" id="PTHR43041:SF1">
    <property type="entry name" value="METALLO-BETA-LACTAMASE DOMAIN-CONTAINING PROTEIN"/>
    <property type="match status" value="1"/>
</dbReference>
<evidence type="ECO:0000256" key="2">
    <source>
        <dbReference type="ARBA" id="ARBA00012438"/>
    </source>
</evidence>
<keyword evidence="6" id="KW-1185">Reference proteome</keyword>
<proteinExistence type="predicted"/>
<dbReference type="Pfam" id="PF00512">
    <property type="entry name" value="HisKA"/>
    <property type="match status" value="1"/>
</dbReference>
<dbReference type="PANTHER" id="PTHR43041">
    <property type="entry name" value="HYDROLASE, METALLO-BETA-LACTAMASE SUPERFAMILY"/>
    <property type="match status" value="1"/>
</dbReference>
<dbReference type="Gene3D" id="1.10.287.130">
    <property type="match status" value="1"/>
</dbReference>
<dbReference type="InterPro" id="IPR004358">
    <property type="entry name" value="Sig_transdc_His_kin-like_C"/>
</dbReference>
<dbReference type="SUPFAM" id="SSF55874">
    <property type="entry name" value="ATPase domain of HSP90 chaperone/DNA topoisomerase II/histidine kinase"/>
    <property type="match status" value="1"/>
</dbReference>
<dbReference type="OrthoDB" id="9768433at2"/>
<dbReference type="PROSITE" id="PS50109">
    <property type="entry name" value="HIS_KIN"/>
    <property type="match status" value="1"/>
</dbReference>
<dbReference type="EMBL" id="CP043617">
    <property type="protein sequence ID" value="QFR50401.1"/>
    <property type="molecule type" value="Genomic_DNA"/>
</dbReference>
<dbReference type="SMART" id="SM00387">
    <property type="entry name" value="HATPase_c"/>
    <property type="match status" value="1"/>
</dbReference>
<dbReference type="InterPro" id="IPR003594">
    <property type="entry name" value="HATPase_dom"/>
</dbReference>
<dbReference type="SUPFAM" id="SSF56281">
    <property type="entry name" value="Metallo-hydrolase/oxidoreductase"/>
    <property type="match status" value="1"/>
</dbReference>
<sequence length="480" mass="55410">MQLKNDPFQCHPYLIKNQDESILVDPGSMLEFSETVRKVKSLVDIKDIKYIILHHQDPDLAAAVPEIEKLIDRDDLYIVTHSRMSVLIKHYLVTSKYYKIDKNDNKLVTDNGFELEFLTTPYCHSPGAFVSYEPKTKTLFSGDIFGGIEESWDFYADETYFEKAKQFHQEYMPSRDIFNYALKKIEKLDIDLIAPQHGSVVQKKYIKNLIEDMKNLDCGLYIEEKYNRELLDTIDELKEKEKTIQERDRQLFAQSKRAEIGEMIGNIAHQWRQPLAIVNTVVAIMEEKNQAGALEKDEINEKLKSITKRMEYMSDTIEDFINYYKPDKEKTMFNISKAIDKALGIVDFLTKKKDTDVKINLKVDKSLETYGLMNEYVQVIVTILSNIRDIIVEKMIDTLYIDISLYKDSGFNVLSISDNCGGISKKNLSKIFDPYFTTKHQSIGTGLGLYIAKMIIEDNMGGELSAQNKLNGAVFTIKTR</sequence>
<name>A0A5P8P468_9BACT</name>
<evidence type="ECO:0000313" key="6">
    <source>
        <dbReference type="Proteomes" id="UP000326944"/>
    </source>
</evidence>
<dbReference type="InterPro" id="IPR045761">
    <property type="entry name" value="ODP_dom"/>
</dbReference>
<dbReference type="InterPro" id="IPR003661">
    <property type="entry name" value="HisK_dim/P_dom"/>
</dbReference>
<reference evidence="5 6" key="1">
    <citation type="submission" date="2019-09" db="EMBL/GenBank/DDBJ databases">
        <title>Sulfurimonas gotlandica sp. nov., a chemoautotrophic and psychrotolerant epsilonproteobacterium isolated from a pelagic redoxcline, and an emended description of the genus Sulfurimonas.</title>
        <authorList>
            <person name="Wang S."/>
            <person name="Jiang L."/>
            <person name="Shao S."/>
        </authorList>
    </citation>
    <scope>NUCLEOTIDE SEQUENCE [LARGE SCALE GENOMIC DNA]</scope>
    <source>
        <strain evidence="5 6">GYSZ_1</strain>
    </source>
</reference>
<dbReference type="GO" id="GO:0016787">
    <property type="term" value="F:hydrolase activity"/>
    <property type="evidence" value="ECO:0007669"/>
    <property type="project" value="UniProtKB-KW"/>
</dbReference>
<dbReference type="KEGG" id="sulg:FJR48_01730"/>